<name>A0A840VC29_9BACT</name>
<comment type="caution">
    <text evidence="1">The sequence shown here is derived from an EMBL/GenBank/DDBJ whole genome shotgun (WGS) entry which is preliminary data.</text>
</comment>
<dbReference type="Proteomes" id="UP000557717">
    <property type="component" value="Unassembled WGS sequence"/>
</dbReference>
<dbReference type="AlphaFoldDB" id="A0A840VC29"/>
<reference evidence="1 2" key="1">
    <citation type="submission" date="2020-08" db="EMBL/GenBank/DDBJ databases">
        <title>Genomic Encyclopedia of Type Strains, Phase IV (KMG-IV): sequencing the most valuable type-strain genomes for metagenomic binning, comparative biology and taxonomic classification.</title>
        <authorList>
            <person name="Goeker M."/>
        </authorList>
    </citation>
    <scope>NUCLEOTIDE SEQUENCE [LARGE SCALE GENOMIC DNA]</scope>
    <source>
        <strain evidence="1 2">YC6886</strain>
    </source>
</reference>
<dbReference type="RefSeq" id="WP_184017688.1">
    <property type="nucleotide sequence ID" value="NZ_JACHFD010000007.1"/>
</dbReference>
<evidence type="ECO:0000313" key="2">
    <source>
        <dbReference type="Proteomes" id="UP000557717"/>
    </source>
</evidence>
<sequence>MSGCASVATGEGEDFNARVLAAVKTMPQGGGYDGSDATKNRLPKACAVADGIWTIDARVARPSFCSGATYLVLLRALGSGPTSLFPVVDHQDGHGVFGRWNANGPGAAKLVADLAAGVNFTSWEQARPGDFLKIWWTEAIGGRERGHHVVYLGHTADSVRFWSSNQPGGYGVKTVPRDDCKRVLFTRITTPERFLQAGKLPEVDPWLVKMLREDFTWDEVVTRCRVRE</sequence>
<accession>A0A840VC29</accession>
<gene>
    <name evidence="1" type="ORF">HNR46_001717</name>
</gene>
<dbReference type="EMBL" id="JACHFD010000007">
    <property type="protein sequence ID" value="MBB5351480.1"/>
    <property type="molecule type" value="Genomic_DNA"/>
</dbReference>
<evidence type="ECO:0000313" key="1">
    <source>
        <dbReference type="EMBL" id="MBB5351480.1"/>
    </source>
</evidence>
<keyword evidence="2" id="KW-1185">Reference proteome</keyword>
<protein>
    <submittedName>
        <fullName evidence="1">Uncharacterized protein</fullName>
    </submittedName>
</protein>
<organism evidence="1 2">
    <name type="scientific">Haloferula luteola</name>
    <dbReference type="NCBI Taxonomy" id="595692"/>
    <lineage>
        <taxon>Bacteria</taxon>
        <taxon>Pseudomonadati</taxon>
        <taxon>Verrucomicrobiota</taxon>
        <taxon>Verrucomicrobiia</taxon>
        <taxon>Verrucomicrobiales</taxon>
        <taxon>Verrucomicrobiaceae</taxon>
        <taxon>Haloferula</taxon>
    </lineage>
</organism>
<proteinExistence type="predicted"/>